<evidence type="ECO:0000256" key="2">
    <source>
        <dbReference type="SAM" id="Phobius"/>
    </source>
</evidence>
<protein>
    <submittedName>
        <fullName evidence="4">Uncharacterized protein</fullName>
    </submittedName>
</protein>
<organism evidence="4 5">
    <name type="scientific">Obba rivulosa</name>
    <dbReference type="NCBI Taxonomy" id="1052685"/>
    <lineage>
        <taxon>Eukaryota</taxon>
        <taxon>Fungi</taxon>
        <taxon>Dikarya</taxon>
        <taxon>Basidiomycota</taxon>
        <taxon>Agaricomycotina</taxon>
        <taxon>Agaricomycetes</taxon>
        <taxon>Polyporales</taxon>
        <taxon>Gelatoporiaceae</taxon>
        <taxon>Obba</taxon>
    </lineage>
</organism>
<accession>A0A8E2DFH2</accession>
<feature type="region of interest" description="Disordered" evidence="1">
    <location>
        <begin position="193"/>
        <end position="222"/>
    </location>
</feature>
<name>A0A8E2DFH2_9APHY</name>
<feature type="transmembrane region" description="Helical" evidence="2">
    <location>
        <begin position="228"/>
        <end position="251"/>
    </location>
</feature>
<evidence type="ECO:0000256" key="3">
    <source>
        <dbReference type="SAM" id="SignalP"/>
    </source>
</evidence>
<dbReference type="AlphaFoldDB" id="A0A8E2DFH2"/>
<proteinExistence type="predicted"/>
<gene>
    <name evidence="4" type="ORF">OBBRIDRAFT_798757</name>
</gene>
<keyword evidence="2" id="KW-1133">Transmembrane helix</keyword>
<feature type="compositionally biased region" description="Polar residues" evidence="1">
    <location>
        <begin position="140"/>
        <end position="174"/>
    </location>
</feature>
<feature type="compositionally biased region" description="Polar residues" evidence="1">
    <location>
        <begin position="387"/>
        <end position="402"/>
    </location>
</feature>
<evidence type="ECO:0000256" key="1">
    <source>
        <dbReference type="SAM" id="MobiDB-lite"/>
    </source>
</evidence>
<feature type="signal peptide" evidence="3">
    <location>
        <begin position="1"/>
        <end position="23"/>
    </location>
</feature>
<dbReference type="OrthoDB" id="2758596at2759"/>
<feature type="compositionally biased region" description="Polar residues" evidence="1">
    <location>
        <begin position="28"/>
        <end position="38"/>
    </location>
</feature>
<evidence type="ECO:0000313" key="4">
    <source>
        <dbReference type="EMBL" id="OCH84807.1"/>
    </source>
</evidence>
<dbReference type="Proteomes" id="UP000250043">
    <property type="component" value="Unassembled WGS sequence"/>
</dbReference>
<feature type="region of interest" description="Disordered" evidence="1">
    <location>
        <begin position="137"/>
        <end position="179"/>
    </location>
</feature>
<evidence type="ECO:0000313" key="5">
    <source>
        <dbReference type="Proteomes" id="UP000250043"/>
    </source>
</evidence>
<sequence>MMSRYRLLLCLPLLLSYISATIATPGSSVDTGGDSTITPAPDDVLPPSISATPTVGSEFGEAPTTLVMTTVNVLTIHLPSSSTLASSTSSASPLPAPAALHSVSSSPAVPTPFVKHHTSFVTDMATATSSPLPLQAALAETSTSPTSSQVRTVPTVESSASQVPLQEDPSTTAYSDMAPYTTLPPVSALTRTYDPSSAPTPTAIPIPDPDEGAEAATSKTSASERKTLLVASLLTLGILSALALFLLCLRYKVFTRIQHRRYEESFFDQSASAEEGLQTHGTQNEKHVAFNIPGPGEHVTLPSLSPGTHGTSVSPPPQILPTAYSPRGWRVFTDIHDGQYEDVTHILSPKAFGIGVSDPRPGSAQSHENEEEGGRTSRTSGGGASLSAESYTTCESRYSSPSAPRESQEAPLDSLAMSLSDRAPTESPPASPFVSTPDMSTRDFAAPPAGAKGQSRVLLNNLALMSAASQDLGLSSVWENELAEAVERDASGTMEKPVTVELGDKTCVLMHAM</sequence>
<keyword evidence="2" id="KW-0812">Transmembrane</keyword>
<keyword evidence="2" id="KW-0472">Membrane</keyword>
<feature type="region of interest" description="Disordered" evidence="1">
    <location>
        <begin position="352"/>
        <end position="413"/>
    </location>
</feature>
<feature type="chain" id="PRO_5034140809" evidence="3">
    <location>
        <begin position="24"/>
        <end position="513"/>
    </location>
</feature>
<keyword evidence="3" id="KW-0732">Signal</keyword>
<reference evidence="4 5" key="1">
    <citation type="submission" date="2016-07" db="EMBL/GenBank/DDBJ databases">
        <title>Draft genome of the white-rot fungus Obba rivulosa 3A-2.</title>
        <authorList>
            <consortium name="DOE Joint Genome Institute"/>
            <person name="Miettinen O."/>
            <person name="Riley R."/>
            <person name="Acob R."/>
            <person name="Barry K."/>
            <person name="Cullen D."/>
            <person name="De Vries R."/>
            <person name="Hainaut M."/>
            <person name="Hatakka A."/>
            <person name="Henrissat B."/>
            <person name="Hilden K."/>
            <person name="Kuo R."/>
            <person name="Labutti K."/>
            <person name="Lipzen A."/>
            <person name="Makela M.R."/>
            <person name="Sandor L."/>
            <person name="Spatafora J.W."/>
            <person name="Grigoriev I.V."/>
            <person name="Hibbett D.S."/>
        </authorList>
    </citation>
    <scope>NUCLEOTIDE SEQUENCE [LARGE SCALE GENOMIC DNA]</scope>
    <source>
        <strain evidence="4 5">3A-2</strain>
    </source>
</reference>
<dbReference type="EMBL" id="KV722632">
    <property type="protein sequence ID" value="OCH84807.1"/>
    <property type="molecule type" value="Genomic_DNA"/>
</dbReference>
<keyword evidence="5" id="KW-1185">Reference proteome</keyword>
<feature type="region of interest" description="Disordered" evidence="1">
    <location>
        <begin position="28"/>
        <end position="48"/>
    </location>
</feature>
<feature type="region of interest" description="Disordered" evidence="1">
    <location>
        <begin position="85"/>
        <end position="106"/>
    </location>
</feature>